<comment type="caution">
    <text evidence="1">The sequence shown here is derived from an EMBL/GenBank/DDBJ whole genome shotgun (WGS) entry which is preliminary data.</text>
</comment>
<dbReference type="Gene3D" id="3.90.1470.20">
    <property type="match status" value="1"/>
</dbReference>
<evidence type="ECO:0000313" key="2">
    <source>
        <dbReference type="Proteomes" id="UP000242525"/>
    </source>
</evidence>
<dbReference type="STRING" id="1173061.A0A0J9X9G4"/>
<accession>A0A0J9X9G4</accession>
<keyword evidence="2" id="KW-1185">Reference proteome</keyword>
<dbReference type="InterPro" id="IPR050849">
    <property type="entry name" value="HAD-like_hydrolase_phosphatase"/>
</dbReference>
<dbReference type="InterPro" id="IPR036412">
    <property type="entry name" value="HAD-like_sf"/>
</dbReference>
<dbReference type="NCBIfam" id="TIGR01488">
    <property type="entry name" value="HAD-SF-IB"/>
    <property type="match status" value="1"/>
</dbReference>
<dbReference type="PANTHER" id="PTHR28181:SF2">
    <property type="entry name" value="PHOSPHORIC MONOESTER HYDROLASE"/>
    <property type="match status" value="1"/>
</dbReference>
<organism evidence="1 2">
    <name type="scientific">Geotrichum candidum</name>
    <name type="common">Oospora lactis</name>
    <name type="synonym">Dipodascus geotrichum</name>
    <dbReference type="NCBI Taxonomy" id="1173061"/>
    <lineage>
        <taxon>Eukaryota</taxon>
        <taxon>Fungi</taxon>
        <taxon>Dikarya</taxon>
        <taxon>Ascomycota</taxon>
        <taxon>Saccharomycotina</taxon>
        <taxon>Dipodascomycetes</taxon>
        <taxon>Dipodascales</taxon>
        <taxon>Dipodascaceae</taxon>
        <taxon>Geotrichum</taxon>
    </lineage>
</organism>
<protein>
    <submittedName>
        <fullName evidence="1">Uncharacterized protein</fullName>
    </submittedName>
</protein>
<dbReference type="PANTHER" id="PTHR28181">
    <property type="entry name" value="UPF0655 PROTEIN YCR015C"/>
    <property type="match status" value="1"/>
</dbReference>
<name>A0A0J9X9G4_GEOCN</name>
<dbReference type="Gene3D" id="3.40.50.1000">
    <property type="entry name" value="HAD superfamily/HAD-like"/>
    <property type="match status" value="1"/>
</dbReference>
<proteinExistence type="predicted"/>
<evidence type="ECO:0000313" key="1">
    <source>
        <dbReference type="EMBL" id="CDO53821.1"/>
    </source>
</evidence>
<dbReference type="Pfam" id="PF12710">
    <property type="entry name" value="HAD"/>
    <property type="match status" value="1"/>
</dbReference>
<reference evidence="1" key="1">
    <citation type="submission" date="2014-03" db="EMBL/GenBank/DDBJ databases">
        <authorList>
            <person name="Casaregola S."/>
        </authorList>
    </citation>
    <scope>NUCLEOTIDE SEQUENCE [LARGE SCALE GENOMIC DNA]</scope>
    <source>
        <strain evidence="1">CLIB 918</strain>
    </source>
</reference>
<dbReference type="AlphaFoldDB" id="A0A0J9X9G4"/>
<dbReference type="EMBL" id="CCBN010000006">
    <property type="protein sequence ID" value="CDO53821.1"/>
    <property type="molecule type" value="Genomic_DNA"/>
</dbReference>
<gene>
    <name evidence="1" type="ORF">BN980_GECA06s00230g</name>
</gene>
<dbReference type="OrthoDB" id="2342176at2759"/>
<dbReference type="SUPFAM" id="SSF56784">
    <property type="entry name" value="HAD-like"/>
    <property type="match status" value="1"/>
</dbReference>
<dbReference type="Proteomes" id="UP000242525">
    <property type="component" value="Unassembled WGS sequence"/>
</dbReference>
<dbReference type="InterPro" id="IPR023214">
    <property type="entry name" value="HAD_sf"/>
</dbReference>
<sequence>MPQPIASFSSNRPIAIFSDFDGTIFLQDTGHILFDHHGCGPERRAFLDESISTCENTFRKASLELWQSLRVPLDTAFATLKEHLVVDPGFHDFLNNFAFHRRIPFVVISAGLRPLLRRVLDESVGKAKSRSIEIVSNDGVISADGANWTPVWLHDTELTHDKARSIREYRVRHAKANPLIVFIGDGVSDLAGASQADVLFARRGLKLEQYCIKNRIPYTPYDSFTDIQRELEVLVVSNRFHSAAQTPAEAAADGPVKAML</sequence>